<dbReference type="InterPro" id="IPR050922">
    <property type="entry name" value="LytR/CpsA/Psr_CW_biosynth"/>
</dbReference>
<evidence type="ECO:0000256" key="5">
    <source>
        <dbReference type="ARBA" id="ARBA00022968"/>
    </source>
</evidence>
<keyword evidence="6" id="KW-1133">Transmembrane helix</keyword>
<evidence type="ECO:0000259" key="12">
    <source>
        <dbReference type="Pfam" id="PF03816"/>
    </source>
</evidence>
<evidence type="ECO:0000256" key="1">
    <source>
        <dbReference type="ARBA" id="ARBA00004401"/>
    </source>
</evidence>
<dbReference type="PANTHER" id="PTHR33392">
    <property type="entry name" value="POLYISOPRENYL-TEICHOIC ACID--PEPTIDOGLYCAN TEICHOIC ACID TRANSFERASE TAGU"/>
    <property type="match status" value="1"/>
</dbReference>
<evidence type="ECO:0000256" key="8">
    <source>
        <dbReference type="ARBA" id="ARBA00023136"/>
    </source>
</evidence>
<comment type="caution">
    <text evidence="13">The sequence shown here is derived from an EMBL/GenBank/DDBJ whole genome shotgun (WGS) entry which is preliminary data.</text>
</comment>
<evidence type="ECO:0000256" key="9">
    <source>
        <dbReference type="ARBA" id="ARBA00023163"/>
    </source>
</evidence>
<gene>
    <name evidence="13" type="ORF">CBF30_05555</name>
</gene>
<evidence type="ECO:0000256" key="6">
    <source>
        <dbReference type="ARBA" id="ARBA00022989"/>
    </source>
</evidence>
<dbReference type="PANTHER" id="PTHR33392:SF8">
    <property type="entry name" value="REGULATORY PROTEIN MSRR"/>
    <property type="match status" value="1"/>
</dbReference>
<dbReference type="Pfam" id="PF03816">
    <property type="entry name" value="LytR_cpsA_psr"/>
    <property type="match status" value="1"/>
</dbReference>
<comment type="function">
    <text evidence="10">Involved in SarA attenuation. Affects resistance to oxacillin and teicoplanin, as well as the synthesis of virulence factors.</text>
</comment>
<evidence type="ECO:0000313" key="14">
    <source>
        <dbReference type="Proteomes" id="UP000288669"/>
    </source>
</evidence>
<dbReference type="EMBL" id="NGJZ01000001">
    <property type="protein sequence ID" value="RSU08692.1"/>
    <property type="molecule type" value="Genomic_DNA"/>
</dbReference>
<keyword evidence="8" id="KW-0472">Membrane</keyword>
<dbReference type="RefSeq" id="WP_126823533.1">
    <property type="nucleotide sequence ID" value="NZ_JBHLWU010000001.1"/>
</dbReference>
<keyword evidence="3" id="KW-1003">Cell membrane</keyword>
<evidence type="ECO:0000256" key="3">
    <source>
        <dbReference type="ARBA" id="ARBA00022475"/>
    </source>
</evidence>
<protein>
    <recommendedName>
        <fullName evidence="11">Regulatory protein MsrR</fullName>
    </recommendedName>
</protein>
<reference evidence="13 14" key="1">
    <citation type="submission" date="2017-05" db="EMBL/GenBank/DDBJ databases">
        <title>Vagococcus spp. assemblies.</title>
        <authorList>
            <person name="Gulvik C.A."/>
        </authorList>
    </citation>
    <scope>NUCLEOTIDE SEQUENCE [LARGE SCALE GENOMIC DNA]</scope>
    <source>
        <strain evidence="13 14">DSM 24756</strain>
    </source>
</reference>
<keyword evidence="5" id="KW-0735">Signal-anchor</keyword>
<feature type="domain" description="Cell envelope-related transcriptional attenuator" evidence="12">
    <location>
        <begin position="76"/>
        <end position="218"/>
    </location>
</feature>
<dbReference type="Proteomes" id="UP000288669">
    <property type="component" value="Unassembled WGS sequence"/>
</dbReference>
<keyword evidence="14" id="KW-1185">Reference proteome</keyword>
<evidence type="ECO:0000256" key="10">
    <source>
        <dbReference type="ARBA" id="ARBA00037178"/>
    </source>
</evidence>
<organism evidence="13 14">
    <name type="scientific">Vagococcus entomophilus</name>
    <dbReference type="NCBI Taxonomy" id="1160095"/>
    <lineage>
        <taxon>Bacteria</taxon>
        <taxon>Bacillati</taxon>
        <taxon>Bacillota</taxon>
        <taxon>Bacilli</taxon>
        <taxon>Lactobacillales</taxon>
        <taxon>Enterococcaceae</taxon>
        <taxon>Vagococcus</taxon>
    </lineage>
</organism>
<evidence type="ECO:0000256" key="4">
    <source>
        <dbReference type="ARBA" id="ARBA00022692"/>
    </source>
</evidence>
<dbReference type="Gene3D" id="3.40.630.190">
    <property type="entry name" value="LCP protein"/>
    <property type="match status" value="1"/>
</dbReference>
<evidence type="ECO:0000256" key="2">
    <source>
        <dbReference type="ARBA" id="ARBA00006068"/>
    </source>
</evidence>
<dbReference type="InterPro" id="IPR004474">
    <property type="entry name" value="LytR_CpsA_psr"/>
</dbReference>
<dbReference type="OrthoDB" id="9782542at2"/>
<comment type="similarity">
    <text evidence="2">Belongs to the LytR/CpsA/Psr (LCP) family.</text>
</comment>
<dbReference type="AlphaFoldDB" id="A0A430AKP6"/>
<comment type="subcellular location">
    <subcellularLocation>
        <location evidence="1">Cell membrane</location>
        <topology evidence="1">Single-pass type II membrane protein</topology>
    </subcellularLocation>
</comment>
<accession>A0A430AKP6</accession>
<sequence>MKKRRLWKKALLLILFVVLVVESFGAFSMAQSYLEVKGKKNNEEKVTNFKGQKAEDKNDINVLLIGTDSRGEDRGRSDSLMIAHYDQKSKTPKLISIMRDTYVEIPGYGKEKINAAYSLGGVELVRKTISANFNVPIEYYVVVNFNDFKDIINTLFPSGLEINAEKDMNLDGVDIKKGLQKMDGNTTLQYARFRHDEESDFGRVRRQQQVLSAIAAQSANLESITRLPKTIGKLLGYVSTNLPTTTLVSCAKDFLLGDTKEVKTLSIPIQASWEFKDYENVGSVLEVDFNKNSEALKKFLTE</sequence>
<keyword evidence="7" id="KW-0805">Transcription regulation</keyword>
<dbReference type="GO" id="GO:0005886">
    <property type="term" value="C:plasma membrane"/>
    <property type="evidence" value="ECO:0007669"/>
    <property type="project" value="UniProtKB-SubCell"/>
</dbReference>
<proteinExistence type="inferred from homology"/>
<name>A0A430AKP6_9ENTE</name>
<keyword evidence="4" id="KW-0812">Transmembrane</keyword>
<keyword evidence="9" id="KW-0804">Transcription</keyword>
<dbReference type="NCBIfam" id="TIGR00350">
    <property type="entry name" value="lytR_cpsA_psr"/>
    <property type="match status" value="1"/>
</dbReference>
<evidence type="ECO:0000256" key="7">
    <source>
        <dbReference type="ARBA" id="ARBA00023015"/>
    </source>
</evidence>
<evidence type="ECO:0000313" key="13">
    <source>
        <dbReference type="EMBL" id="RSU08692.1"/>
    </source>
</evidence>
<evidence type="ECO:0000256" key="11">
    <source>
        <dbReference type="ARBA" id="ARBA00040752"/>
    </source>
</evidence>